<dbReference type="Proteomes" id="UP001196413">
    <property type="component" value="Unassembled WGS sequence"/>
</dbReference>
<comment type="caution">
    <text evidence="2">The sequence shown here is derived from an EMBL/GenBank/DDBJ whole genome shotgun (WGS) entry which is preliminary data.</text>
</comment>
<dbReference type="AlphaFoldDB" id="A0AAD5MYI1"/>
<feature type="compositionally biased region" description="Basic and acidic residues" evidence="1">
    <location>
        <begin position="9"/>
        <end position="24"/>
    </location>
</feature>
<reference evidence="2" key="1">
    <citation type="submission" date="2021-06" db="EMBL/GenBank/DDBJ databases">
        <title>Parelaphostrongylus tenuis whole genome reference sequence.</title>
        <authorList>
            <person name="Garwood T.J."/>
            <person name="Larsen P.A."/>
            <person name="Fountain-Jones N.M."/>
            <person name="Garbe J.R."/>
            <person name="Macchietto M.G."/>
            <person name="Kania S.A."/>
            <person name="Gerhold R.W."/>
            <person name="Richards J.E."/>
            <person name="Wolf T.M."/>
        </authorList>
    </citation>
    <scope>NUCLEOTIDE SEQUENCE</scope>
    <source>
        <strain evidence="2">MNPRO001-30</strain>
        <tissue evidence="2">Meninges</tissue>
    </source>
</reference>
<gene>
    <name evidence="2" type="ORF">KIN20_013700</name>
</gene>
<evidence type="ECO:0000313" key="2">
    <source>
        <dbReference type="EMBL" id="KAJ1356074.1"/>
    </source>
</evidence>
<keyword evidence="3" id="KW-1185">Reference proteome</keyword>
<evidence type="ECO:0000256" key="1">
    <source>
        <dbReference type="SAM" id="MobiDB-lite"/>
    </source>
</evidence>
<accession>A0AAD5MYI1</accession>
<name>A0AAD5MYI1_PARTN</name>
<feature type="compositionally biased region" description="Low complexity" evidence="1">
    <location>
        <begin position="26"/>
        <end position="38"/>
    </location>
</feature>
<protein>
    <submittedName>
        <fullName evidence="2">Uncharacterized protein</fullName>
    </submittedName>
</protein>
<organism evidence="2 3">
    <name type="scientific">Parelaphostrongylus tenuis</name>
    <name type="common">Meningeal worm</name>
    <dbReference type="NCBI Taxonomy" id="148309"/>
    <lineage>
        <taxon>Eukaryota</taxon>
        <taxon>Metazoa</taxon>
        <taxon>Ecdysozoa</taxon>
        <taxon>Nematoda</taxon>
        <taxon>Chromadorea</taxon>
        <taxon>Rhabditida</taxon>
        <taxon>Rhabditina</taxon>
        <taxon>Rhabditomorpha</taxon>
        <taxon>Strongyloidea</taxon>
        <taxon>Metastrongylidae</taxon>
        <taxon>Parelaphostrongylus</taxon>
    </lineage>
</organism>
<evidence type="ECO:0000313" key="3">
    <source>
        <dbReference type="Proteomes" id="UP001196413"/>
    </source>
</evidence>
<sequence length="70" mass="7773">MAENEDLTDTPRSRRPAELHDDKLISSLENETSSSSREMAAELGVSQTTVLTHLQLCPQEAKTLSPRGEY</sequence>
<feature type="region of interest" description="Disordered" evidence="1">
    <location>
        <begin position="1"/>
        <end position="39"/>
    </location>
</feature>
<proteinExistence type="predicted"/>
<dbReference type="EMBL" id="JAHQIW010002673">
    <property type="protein sequence ID" value="KAJ1356074.1"/>
    <property type="molecule type" value="Genomic_DNA"/>
</dbReference>